<protein>
    <submittedName>
        <fullName evidence="1">Uncharacterized protein</fullName>
    </submittedName>
</protein>
<evidence type="ECO:0000313" key="2">
    <source>
        <dbReference type="Proteomes" id="UP000676951"/>
    </source>
</evidence>
<dbReference type="AlphaFoldDB" id="A0A975RY78"/>
<reference evidence="1 2" key="1">
    <citation type="submission" date="2021-06" db="EMBL/GenBank/DDBJ databases">
        <title>Bradyrhizobium sp. S2-11-4 Genome sequencing.</title>
        <authorList>
            <person name="Jin L."/>
        </authorList>
    </citation>
    <scope>NUCLEOTIDE SEQUENCE [LARGE SCALE GENOMIC DNA]</scope>
    <source>
        <strain evidence="1 2">S2-11-4</strain>
    </source>
</reference>
<dbReference type="EMBL" id="CP076136">
    <property type="protein sequence ID" value="QWG24149.1"/>
    <property type="molecule type" value="Genomic_DNA"/>
</dbReference>
<organism evidence="1 2">
    <name type="scientific">Bradyrhizobium sediminis</name>
    <dbReference type="NCBI Taxonomy" id="2840469"/>
    <lineage>
        <taxon>Bacteria</taxon>
        <taxon>Pseudomonadati</taxon>
        <taxon>Pseudomonadota</taxon>
        <taxon>Alphaproteobacteria</taxon>
        <taxon>Hyphomicrobiales</taxon>
        <taxon>Nitrobacteraceae</taxon>
        <taxon>Bradyrhizobium</taxon>
    </lineage>
</organism>
<name>A0A975RY78_9BRAD</name>
<sequence>MSDYPRTQVLWALEIETRHDGYYFSTNGGDWQGPYVDLREMVEKDLGRELYVHLETFCGVFLRGKPPTQQ</sequence>
<gene>
    <name evidence="1" type="ORF">KMZ93_04260</name>
</gene>
<accession>A0A975RY78</accession>
<evidence type="ECO:0000313" key="1">
    <source>
        <dbReference type="EMBL" id="QWG24149.1"/>
    </source>
</evidence>
<dbReference type="Proteomes" id="UP000676951">
    <property type="component" value="Chromosome"/>
</dbReference>
<keyword evidence="2" id="KW-1185">Reference proteome</keyword>
<proteinExistence type="predicted"/>
<dbReference type="RefSeq" id="WP_215604896.1">
    <property type="nucleotide sequence ID" value="NZ_CP076136.1"/>
</dbReference>